<dbReference type="Proteomes" id="UP000015105">
    <property type="component" value="Chromosome 5D"/>
</dbReference>
<keyword evidence="1" id="KW-0732">Signal</keyword>
<reference evidence="2" key="5">
    <citation type="journal article" date="2021" name="G3 (Bethesda)">
        <title>Aegilops tauschii genome assembly Aet v5.0 features greater sequence contiguity and improved annotation.</title>
        <authorList>
            <person name="Wang L."/>
            <person name="Zhu T."/>
            <person name="Rodriguez J.C."/>
            <person name="Deal K.R."/>
            <person name="Dubcovsky J."/>
            <person name="McGuire P.E."/>
            <person name="Lux T."/>
            <person name="Spannagl M."/>
            <person name="Mayer K.F.X."/>
            <person name="Baldrich P."/>
            <person name="Meyers B.C."/>
            <person name="Huo N."/>
            <person name="Gu Y.Q."/>
            <person name="Zhou H."/>
            <person name="Devos K.M."/>
            <person name="Bennetzen J.L."/>
            <person name="Unver T."/>
            <person name="Budak H."/>
            <person name="Gulick P.J."/>
            <person name="Galiba G."/>
            <person name="Kalapos B."/>
            <person name="Nelson D.R."/>
            <person name="Li P."/>
            <person name="You F.M."/>
            <person name="Luo M.C."/>
            <person name="Dvorak J."/>
        </authorList>
    </citation>
    <scope>NUCLEOTIDE SEQUENCE [LARGE SCALE GENOMIC DNA]</scope>
    <source>
        <strain evidence="2">cv. AL8/78</strain>
    </source>
</reference>
<proteinExistence type="predicted"/>
<feature type="signal peptide" evidence="1">
    <location>
        <begin position="1"/>
        <end position="17"/>
    </location>
</feature>
<dbReference type="Gramene" id="AET5Gv21213400.1">
    <property type="protein sequence ID" value="AET5Gv21213400.1"/>
    <property type="gene ID" value="AET5Gv21213400"/>
</dbReference>
<sequence>FFFFFFCFQMLMQLMDKQRLVGFAEALRSHPSEIQRATSKFSSFARLAQFLL</sequence>
<protein>
    <recommendedName>
        <fullName evidence="4">FH2 domain-containing protein</fullName>
    </recommendedName>
</protein>
<reference evidence="3" key="1">
    <citation type="journal article" date="2014" name="Science">
        <title>Ancient hybridizations among the ancestral genomes of bread wheat.</title>
        <authorList>
            <consortium name="International Wheat Genome Sequencing Consortium,"/>
            <person name="Marcussen T."/>
            <person name="Sandve S.R."/>
            <person name="Heier L."/>
            <person name="Spannagl M."/>
            <person name="Pfeifer M."/>
            <person name="Jakobsen K.S."/>
            <person name="Wulff B.B."/>
            <person name="Steuernagel B."/>
            <person name="Mayer K.F."/>
            <person name="Olsen O.A."/>
        </authorList>
    </citation>
    <scope>NUCLEOTIDE SEQUENCE [LARGE SCALE GENOMIC DNA]</scope>
    <source>
        <strain evidence="3">cv. AL8/78</strain>
    </source>
</reference>
<evidence type="ECO:0000313" key="2">
    <source>
        <dbReference type="EnsemblPlants" id="AET5Gv21213400.1"/>
    </source>
</evidence>
<feature type="chain" id="PRO_5019173908" description="FH2 domain-containing protein" evidence="1">
    <location>
        <begin position="18"/>
        <end position="52"/>
    </location>
</feature>
<dbReference type="AlphaFoldDB" id="A0A453MJS6"/>
<reference evidence="2" key="4">
    <citation type="submission" date="2019-03" db="UniProtKB">
        <authorList>
            <consortium name="EnsemblPlants"/>
        </authorList>
    </citation>
    <scope>IDENTIFICATION</scope>
</reference>
<name>A0A453MJS6_AEGTS</name>
<accession>A0A453MJS6</accession>
<reference evidence="3" key="2">
    <citation type="journal article" date="2017" name="Nat. Plants">
        <title>The Aegilops tauschii genome reveals multiple impacts of transposons.</title>
        <authorList>
            <person name="Zhao G."/>
            <person name="Zou C."/>
            <person name="Li K."/>
            <person name="Wang K."/>
            <person name="Li T."/>
            <person name="Gao L."/>
            <person name="Zhang X."/>
            <person name="Wang H."/>
            <person name="Yang Z."/>
            <person name="Liu X."/>
            <person name="Jiang W."/>
            <person name="Mao L."/>
            <person name="Kong X."/>
            <person name="Jiao Y."/>
            <person name="Jia J."/>
        </authorList>
    </citation>
    <scope>NUCLEOTIDE SEQUENCE [LARGE SCALE GENOMIC DNA]</scope>
    <source>
        <strain evidence="3">cv. AL8/78</strain>
    </source>
</reference>
<dbReference type="EnsemblPlants" id="AET5Gv21213400.1">
    <property type="protein sequence ID" value="AET5Gv21213400.1"/>
    <property type="gene ID" value="AET5Gv21213400"/>
</dbReference>
<evidence type="ECO:0000256" key="1">
    <source>
        <dbReference type="SAM" id="SignalP"/>
    </source>
</evidence>
<keyword evidence="3" id="KW-1185">Reference proteome</keyword>
<organism evidence="2 3">
    <name type="scientific">Aegilops tauschii subsp. strangulata</name>
    <name type="common">Goatgrass</name>
    <dbReference type="NCBI Taxonomy" id="200361"/>
    <lineage>
        <taxon>Eukaryota</taxon>
        <taxon>Viridiplantae</taxon>
        <taxon>Streptophyta</taxon>
        <taxon>Embryophyta</taxon>
        <taxon>Tracheophyta</taxon>
        <taxon>Spermatophyta</taxon>
        <taxon>Magnoliopsida</taxon>
        <taxon>Liliopsida</taxon>
        <taxon>Poales</taxon>
        <taxon>Poaceae</taxon>
        <taxon>BOP clade</taxon>
        <taxon>Pooideae</taxon>
        <taxon>Triticodae</taxon>
        <taxon>Triticeae</taxon>
        <taxon>Triticinae</taxon>
        <taxon>Aegilops</taxon>
    </lineage>
</organism>
<reference evidence="2" key="3">
    <citation type="journal article" date="2017" name="Nature">
        <title>Genome sequence of the progenitor of the wheat D genome Aegilops tauschii.</title>
        <authorList>
            <person name="Luo M.C."/>
            <person name="Gu Y.Q."/>
            <person name="Puiu D."/>
            <person name="Wang H."/>
            <person name="Twardziok S.O."/>
            <person name="Deal K.R."/>
            <person name="Huo N."/>
            <person name="Zhu T."/>
            <person name="Wang L."/>
            <person name="Wang Y."/>
            <person name="McGuire P.E."/>
            <person name="Liu S."/>
            <person name="Long H."/>
            <person name="Ramasamy R.K."/>
            <person name="Rodriguez J.C."/>
            <person name="Van S.L."/>
            <person name="Yuan L."/>
            <person name="Wang Z."/>
            <person name="Xia Z."/>
            <person name="Xiao L."/>
            <person name="Anderson O.D."/>
            <person name="Ouyang S."/>
            <person name="Liang Y."/>
            <person name="Zimin A.V."/>
            <person name="Pertea G."/>
            <person name="Qi P."/>
            <person name="Bennetzen J.L."/>
            <person name="Dai X."/>
            <person name="Dawson M.W."/>
            <person name="Muller H.G."/>
            <person name="Kugler K."/>
            <person name="Rivarola-Duarte L."/>
            <person name="Spannagl M."/>
            <person name="Mayer K.F.X."/>
            <person name="Lu F.H."/>
            <person name="Bevan M.W."/>
            <person name="Leroy P."/>
            <person name="Li P."/>
            <person name="You F.M."/>
            <person name="Sun Q."/>
            <person name="Liu Z."/>
            <person name="Lyons E."/>
            <person name="Wicker T."/>
            <person name="Salzberg S.L."/>
            <person name="Devos K.M."/>
            <person name="Dvorak J."/>
        </authorList>
    </citation>
    <scope>NUCLEOTIDE SEQUENCE [LARGE SCALE GENOMIC DNA]</scope>
    <source>
        <strain evidence="2">cv. AL8/78</strain>
    </source>
</reference>
<evidence type="ECO:0000313" key="3">
    <source>
        <dbReference type="Proteomes" id="UP000015105"/>
    </source>
</evidence>
<evidence type="ECO:0008006" key="4">
    <source>
        <dbReference type="Google" id="ProtNLM"/>
    </source>
</evidence>